<evidence type="ECO:0000313" key="4">
    <source>
        <dbReference type="Proteomes" id="UP000050497"/>
    </source>
</evidence>
<sequence length="73" mass="8352">MSQYSKPREQAESAFTKVQSQLMARNRVIEEIDTMAQAREDKTSRLKNARLAREADDRTRATAALKSRRAIKA</sequence>
<evidence type="ECO:0000256" key="1">
    <source>
        <dbReference type="SAM" id="MobiDB-lite"/>
    </source>
</evidence>
<dbReference type="OrthoDB" id="8163684at2"/>
<proteinExistence type="predicted"/>
<reference evidence="3 5" key="2">
    <citation type="submission" date="2016-08" db="EMBL/GenBank/DDBJ databases">
        <authorList>
            <person name="Varghese N."/>
            <person name="Submissions Spin"/>
        </authorList>
    </citation>
    <scope>NUCLEOTIDE SEQUENCE [LARGE SCALE GENOMIC DNA]</scope>
    <source>
        <strain evidence="3 5">HL-109</strain>
    </source>
</reference>
<accession>A0A0P7XP60</accession>
<dbReference type="AlphaFoldDB" id="A0A0P7XP60"/>
<feature type="compositionally biased region" description="Basic and acidic residues" evidence="1">
    <location>
        <begin position="51"/>
        <end position="60"/>
    </location>
</feature>
<keyword evidence="5" id="KW-1185">Reference proteome</keyword>
<evidence type="ECO:0000313" key="2">
    <source>
        <dbReference type="EMBL" id="KPQ09276.1"/>
    </source>
</evidence>
<evidence type="ECO:0000313" key="5">
    <source>
        <dbReference type="Proteomes" id="UP000182800"/>
    </source>
</evidence>
<reference evidence="2 4" key="1">
    <citation type="submission" date="2015-09" db="EMBL/GenBank/DDBJ databases">
        <title>Identification and resolution of microdiversity through metagenomic sequencing of parallel consortia.</title>
        <authorList>
            <person name="Nelson W.C."/>
            <person name="Romine M.F."/>
            <person name="Lindemann S.R."/>
        </authorList>
    </citation>
    <scope>NUCLEOTIDE SEQUENCE [LARGE SCALE GENOMIC DNA]</scope>
    <source>
        <strain evidence="2">HL-109</strain>
    </source>
</reference>
<evidence type="ECO:0000313" key="3">
    <source>
        <dbReference type="EMBL" id="SCC82113.1"/>
    </source>
</evidence>
<dbReference type="Proteomes" id="UP000182800">
    <property type="component" value="Unassembled WGS sequence"/>
</dbReference>
<name>A0A0P7XP60_9HYPH</name>
<dbReference type="RefSeq" id="WP_074446246.1">
    <property type="nucleotide sequence ID" value="NZ_FMBM01000002.1"/>
</dbReference>
<feature type="region of interest" description="Disordered" evidence="1">
    <location>
        <begin position="51"/>
        <end position="73"/>
    </location>
</feature>
<gene>
    <name evidence="3" type="ORF">GA0071312_3089</name>
    <name evidence="2" type="ORF">HLUCCO17_15695</name>
</gene>
<dbReference type="STRING" id="1653334.GA0071312_3089"/>
<comment type="caution">
    <text evidence="2">The sequence shown here is derived from an EMBL/GenBank/DDBJ whole genome shotgun (WGS) entry which is preliminary data.</text>
</comment>
<protein>
    <submittedName>
        <fullName evidence="2">Uncharacterized protein</fullName>
    </submittedName>
</protein>
<dbReference type="EMBL" id="LJSX01000031">
    <property type="protein sequence ID" value="KPQ09276.1"/>
    <property type="molecule type" value="Genomic_DNA"/>
</dbReference>
<dbReference type="Proteomes" id="UP000050497">
    <property type="component" value="Unassembled WGS sequence"/>
</dbReference>
<dbReference type="EMBL" id="FMBM01000002">
    <property type="protein sequence ID" value="SCC82113.1"/>
    <property type="molecule type" value="Genomic_DNA"/>
</dbReference>
<organism evidence="2 4">
    <name type="scientific">Saliniramus fredricksonii</name>
    <dbReference type="NCBI Taxonomy" id="1653334"/>
    <lineage>
        <taxon>Bacteria</taxon>
        <taxon>Pseudomonadati</taxon>
        <taxon>Pseudomonadota</taxon>
        <taxon>Alphaproteobacteria</taxon>
        <taxon>Hyphomicrobiales</taxon>
        <taxon>Salinarimonadaceae</taxon>
        <taxon>Saliniramus</taxon>
    </lineage>
</organism>